<keyword evidence="1" id="KW-0614">Plasmid</keyword>
<dbReference type="OrthoDB" id="8971164at2"/>
<evidence type="ECO:0000313" key="1">
    <source>
        <dbReference type="EMBL" id="QBY56121.1"/>
    </source>
</evidence>
<dbReference type="Proteomes" id="UP000295294">
    <property type="component" value="Plasmid unnamed3"/>
</dbReference>
<organism evidence="1 2">
    <name type="scientific">Cupriavidus oxalaticus</name>
    <dbReference type="NCBI Taxonomy" id="96344"/>
    <lineage>
        <taxon>Bacteria</taxon>
        <taxon>Pseudomonadati</taxon>
        <taxon>Pseudomonadota</taxon>
        <taxon>Betaproteobacteria</taxon>
        <taxon>Burkholderiales</taxon>
        <taxon>Burkholderiaceae</taxon>
        <taxon>Cupriavidus</taxon>
    </lineage>
</organism>
<dbReference type="AlphaFoldDB" id="A0A4P7LUH7"/>
<protein>
    <submittedName>
        <fullName evidence="1">Uncharacterized protein</fullName>
    </submittedName>
</protein>
<reference evidence="1 2" key="1">
    <citation type="submission" date="2019-03" db="EMBL/GenBank/DDBJ databases">
        <title>Efficiently degradation of phenoxyalkanoic acid herbicides by Cupriavidus oxalaticus strain X32.</title>
        <authorList>
            <person name="Sheng X."/>
        </authorList>
    </citation>
    <scope>NUCLEOTIDE SEQUENCE [LARGE SCALE GENOMIC DNA]</scope>
    <source>
        <strain evidence="1 2">X32</strain>
        <plasmid evidence="1 2">unnamed3</plasmid>
    </source>
</reference>
<accession>A0A4P7LUH7</accession>
<name>A0A4P7LUH7_9BURK</name>
<gene>
    <name evidence="1" type="ORF">E0W60_34240</name>
</gene>
<sequence length="85" mass="8664">MTTKILPPVALTVDELIALLQGFSAEGLGAAPVEALLGDDTLPVRGADTLPAWGTPTGLTVLLQLDDAADARGQVQRARGNSLTG</sequence>
<geneLocation type="plasmid" evidence="1">
    <name>unnamed3</name>
</geneLocation>
<dbReference type="KEGG" id="cox:E0W60_34240"/>
<proteinExistence type="predicted"/>
<evidence type="ECO:0000313" key="2">
    <source>
        <dbReference type="Proteomes" id="UP000295294"/>
    </source>
</evidence>
<dbReference type="RefSeq" id="WP_135707286.1">
    <property type="nucleotide sequence ID" value="NZ_CP038638.1"/>
</dbReference>
<dbReference type="EMBL" id="CP038638">
    <property type="protein sequence ID" value="QBY56121.1"/>
    <property type="molecule type" value="Genomic_DNA"/>
</dbReference>